<reference evidence="1" key="1">
    <citation type="journal article" date="2019" name="MBio">
        <title>Virus Genomes from Deep Sea Sediments Expand the Ocean Megavirome and Support Independent Origins of Viral Gigantism.</title>
        <authorList>
            <person name="Backstrom D."/>
            <person name="Yutin N."/>
            <person name="Jorgensen S.L."/>
            <person name="Dharamshi J."/>
            <person name="Homa F."/>
            <person name="Zaremba-Niedwiedzka K."/>
            <person name="Spang A."/>
            <person name="Wolf Y.I."/>
            <person name="Koonin E.V."/>
            <person name="Ettema T.J."/>
        </authorList>
    </citation>
    <scope>NUCLEOTIDE SEQUENCE</scope>
</reference>
<organism evidence="1">
    <name type="scientific">Pithovirus LCDPAC02</name>
    <dbReference type="NCBI Taxonomy" id="2506601"/>
    <lineage>
        <taxon>Viruses</taxon>
        <taxon>Pithoviruses</taxon>
    </lineage>
</organism>
<dbReference type="EMBL" id="MK500299">
    <property type="protein sequence ID" value="QBK84884.1"/>
    <property type="molecule type" value="Genomic_DNA"/>
</dbReference>
<gene>
    <name evidence="1" type="ORF">LCDPAC02_00830</name>
</gene>
<protein>
    <submittedName>
        <fullName evidence="1">Uncharacterized protein</fullName>
    </submittedName>
</protein>
<evidence type="ECO:0000313" key="1">
    <source>
        <dbReference type="EMBL" id="QBK84884.1"/>
    </source>
</evidence>
<sequence length="171" mass="19934">MLNKFNEIWNMDEDDLMDIYEKYLIDTEEIHEEEVTQCYICFTGAEFISHYINKDYGKLKRIELGNNGFVNLIKYADGIFQVNIDNTLEGHSYILVLNNDGIKSISNYGGLYGFYKIKISREEYIERFLNSLNSIEDYSSFLGIPESFVEKSIGNFSNVKITYISIIKISF</sequence>
<name>A0A481YQZ8_9VIRU</name>
<accession>A0A481YQZ8</accession>
<proteinExistence type="predicted"/>